<organism evidence="2 3">
    <name type="scientific">Thalassoglobus neptunius</name>
    <dbReference type="NCBI Taxonomy" id="1938619"/>
    <lineage>
        <taxon>Bacteria</taxon>
        <taxon>Pseudomonadati</taxon>
        <taxon>Planctomycetota</taxon>
        <taxon>Planctomycetia</taxon>
        <taxon>Planctomycetales</taxon>
        <taxon>Planctomycetaceae</taxon>
        <taxon>Thalassoglobus</taxon>
    </lineage>
</organism>
<dbReference type="Proteomes" id="UP000317243">
    <property type="component" value="Unassembled WGS sequence"/>
</dbReference>
<protein>
    <submittedName>
        <fullName evidence="2">Uncharacterized protein</fullName>
    </submittedName>
</protein>
<dbReference type="EMBL" id="SIHI01000010">
    <property type="protein sequence ID" value="TWT51813.1"/>
    <property type="molecule type" value="Genomic_DNA"/>
</dbReference>
<comment type="caution">
    <text evidence="2">The sequence shown here is derived from an EMBL/GenBank/DDBJ whole genome shotgun (WGS) entry which is preliminary data.</text>
</comment>
<reference evidence="2 3" key="1">
    <citation type="submission" date="2019-02" db="EMBL/GenBank/DDBJ databases">
        <title>Deep-cultivation of Planctomycetes and their phenomic and genomic characterization uncovers novel biology.</title>
        <authorList>
            <person name="Wiegand S."/>
            <person name="Jogler M."/>
            <person name="Boedeker C."/>
            <person name="Pinto D."/>
            <person name="Vollmers J."/>
            <person name="Rivas-Marin E."/>
            <person name="Kohn T."/>
            <person name="Peeters S.H."/>
            <person name="Heuer A."/>
            <person name="Rast P."/>
            <person name="Oberbeckmann S."/>
            <person name="Bunk B."/>
            <person name="Jeske O."/>
            <person name="Meyerdierks A."/>
            <person name="Storesund J.E."/>
            <person name="Kallscheuer N."/>
            <person name="Luecker S."/>
            <person name="Lage O.M."/>
            <person name="Pohl T."/>
            <person name="Merkel B.J."/>
            <person name="Hornburger P."/>
            <person name="Mueller R.-W."/>
            <person name="Bruemmer F."/>
            <person name="Labrenz M."/>
            <person name="Spormann A.M."/>
            <person name="Op Den Camp H."/>
            <person name="Overmann J."/>
            <person name="Amann R."/>
            <person name="Jetten M.S.M."/>
            <person name="Mascher T."/>
            <person name="Medema M.H."/>
            <person name="Devos D.P."/>
            <person name="Kaster A.-K."/>
            <person name="Ovreas L."/>
            <person name="Rohde M."/>
            <person name="Galperin M.Y."/>
            <person name="Jogler C."/>
        </authorList>
    </citation>
    <scope>NUCLEOTIDE SEQUENCE [LARGE SCALE GENOMIC DNA]</scope>
    <source>
        <strain evidence="2 3">KOR42</strain>
    </source>
</reference>
<accession>A0A5C5WP48</accession>
<gene>
    <name evidence="2" type="ORF">KOR42_32860</name>
</gene>
<sequence length="106" mass="11641">MIDLSNVSSLLLLRELQSRFSALVVAGRLDIEGKSHEPVFLYGDRFDCMALSFLALHQASQGDPGDGGILNDRPEPDVPSPELLKARADVVRAFDEALRRHTKPGN</sequence>
<evidence type="ECO:0000313" key="2">
    <source>
        <dbReference type="EMBL" id="TWT51813.1"/>
    </source>
</evidence>
<proteinExistence type="predicted"/>
<dbReference type="RefSeq" id="WP_146510761.1">
    <property type="nucleotide sequence ID" value="NZ_SIHI01000010.1"/>
</dbReference>
<dbReference type="AlphaFoldDB" id="A0A5C5WP48"/>
<evidence type="ECO:0000313" key="3">
    <source>
        <dbReference type="Proteomes" id="UP000317243"/>
    </source>
</evidence>
<name>A0A5C5WP48_9PLAN</name>
<evidence type="ECO:0000256" key="1">
    <source>
        <dbReference type="SAM" id="MobiDB-lite"/>
    </source>
</evidence>
<feature type="region of interest" description="Disordered" evidence="1">
    <location>
        <begin position="61"/>
        <end position="82"/>
    </location>
</feature>
<keyword evidence="3" id="KW-1185">Reference proteome</keyword>